<sequence length="1659" mass="192237">MIRKRIVVSGIREISLSAENIETIMKFISDPSVHLLVAYDHRFQGLTLSLTIPAMPVKSICYFIKSADCTEITSDSFLSDVQYGIIKGGHIESLLRMMMGVYAPIFFENRSWPDSIKNDFSAQLHRFLASLTDTRYKLEGKTVLYIPTEGTNVPAEEAAKNKELVQRLETSIIHWARQIKEVLSSQDAFEMAENSGPLEEIDFWKNRCADLSGITTQLDKPGVKRITQILELAKSSYVAPFLRLAGQIKEGSRQAESNLKFLSVLKDPCHELADAKPKDIPKLLPKILNLIRMIWVNSDFFNSREKLTGILRKMSNEIIRRCCAEIDLDKIFEGYVVSGKQTLHECIECCEHWKAIYDRISKLHHKYSNHGWLLDKSSIFAQVDAFIQRCKDMLEVCEAQFHFARQMDGNKLEMPQFAGQKGNEIIQSLMEIESQFEKYLFFLQSQKKNILDVKAASWHDSYNRFRAGMKDLEVMMQNTICAAFDSVRTVVGAVEVLDVFMHLSSREAIRRTIDKKTVETFNLFNEELNAVKKELSSKKYALTPSHTKFSGSAHWARLLKNRVTRSMNALDQAHFLPQIGTGEEVRLQYKSLIAALDEYIRKTYYEWTHKAEKENNISEGKSSEPNKLLEIPLMCRSHERPPMLDLNFNRQLVKMFQELYYWERLLFEVPHFAVEIYAKKDDLRILRENMLLVVREYNRIIAALSIEERGLFKERIKFLDKRLHPGLTKLFWTAKGTIEFFITECRNHCNTVQEIVDSYKIANDNISVICVKISELLLVKIDHKVVYENLQFDEDQAKHREHTSKKLKEMHESIVATLNLSFEVYKNDGPDVQQHWYRYTEKMDKMLEEAFRLNVKWSLQELSKSINGDGKSAPNPLFKVKVILEGERVEFSPTLQQLATIVGDIGKYHLIKAIADIKRLPDLLTSKKSTKDLSISETVACDDEIKKIQMVISSGMQSNALNLQSYLSTWDAYREIWEIQKDAFIRRYQKLNPQNSSFDADIARYNEVANNVQTQETILNIQFVLLDCSPLKYAILSHCQEWQNKFTTLLSEIAVATLKNLTEYLKSNAIKVAIPPQTLDELSDSLALWDKLNADLPATEEKFPPLYEQFVILEKYEVPISKEVTTMLNELPQEWENFQAALVDAENMLKKNKERFKAGLLQQAEDFKKQAGELFKDFETNGPFTSHIDTDTALATIQAVRLQMETLKEQEMTIRRGLSIFKIDQPLNRDLTLLEKDLENLKSVWELTKEWENYWDSWKSGNFAELETSEMENVSISLFKQLAKFSRSLKDKNWEIVEASKTKVDQFKRTMPLISDLKNKALRPRHWQQIQNEMNRSFDHTASDFTLEKIIGFGFDQYAEFINEVSGAATKELAIEQGLEAIAATWVTAELDITPYKDKGHFKLKSTEEIFQALEDNQVQLGTMKASRFVKAFEKEVDYWERSLSHIMETIETLLVVQRQWMYLENIFLGEDIRKQLPRESAEFDSINKSWKEIMSRLNGDKNALRGTHYAGLLNQLLAMNEKLEEIQKSLDMYLETKRQIFPRFYFLSNDDLLEILGQSKNPEAIQPHLKKCFDNIKSLKMAKAGVQMKWEAAGMFSCEGEYVEFGHAVILEGPVEAWLCDVEKTMRWTLKEILRNCRAALKKNLSKRDKWIKEWPGQ</sequence>
<keyword evidence="9" id="KW-0505">Motor protein</keyword>
<name>A0A8S3ZXX6_9EUPU</name>
<evidence type="ECO:0000256" key="5">
    <source>
        <dbReference type="ARBA" id="ARBA00022840"/>
    </source>
</evidence>
<evidence type="ECO:0000256" key="6">
    <source>
        <dbReference type="ARBA" id="ARBA00023017"/>
    </source>
</evidence>
<dbReference type="GO" id="GO:0005858">
    <property type="term" value="C:axonemal dynein complex"/>
    <property type="evidence" value="ECO:0007669"/>
    <property type="project" value="TreeGrafter"/>
</dbReference>
<keyword evidence="6" id="KW-0243">Dynein</keyword>
<feature type="non-terminal residue" evidence="16">
    <location>
        <position position="1659"/>
    </location>
</feature>
<dbReference type="InterPro" id="IPR013594">
    <property type="entry name" value="Dynein_heavy_tail"/>
</dbReference>
<keyword evidence="3" id="KW-0493">Microtubule</keyword>
<evidence type="ECO:0000256" key="1">
    <source>
        <dbReference type="ARBA" id="ARBA00004430"/>
    </source>
</evidence>
<dbReference type="InterPro" id="IPR056759">
    <property type="entry name" value="DYH2-5-8_CC"/>
</dbReference>
<dbReference type="FunFam" id="1.10.287.2620:FF:000002">
    <property type="entry name" value="Dynein heavy chain 2, axonemal"/>
    <property type="match status" value="1"/>
</dbReference>
<dbReference type="InterPro" id="IPR013602">
    <property type="entry name" value="Dynein_heavy_linker"/>
</dbReference>
<evidence type="ECO:0000259" key="15">
    <source>
        <dbReference type="Pfam" id="PF25007"/>
    </source>
</evidence>
<evidence type="ECO:0000256" key="8">
    <source>
        <dbReference type="ARBA" id="ARBA00023069"/>
    </source>
</evidence>
<dbReference type="Proteomes" id="UP000678393">
    <property type="component" value="Unassembled WGS sequence"/>
</dbReference>
<evidence type="ECO:0000256" key="9">
    <source>
        <dbReference type="ARBA" id="ARBA00023175"/>
    </source>
</evidence>
<dbReference type="FunFam" id="3.20.180.20:FF:000003">
    <property type="entry name" value="Dynein heavy chain 12, axonemal"/>
    <property type="match status" value="1"/>
</dbReference>
<evidence type="ECO:0000313" key="17">
    <source>
        <dbReference type="Proteomes" id="UP000678393"/>
    </source>
</evidence>
<dbReference type="OrthoDB" id="10251809at2759"/>
<proteinExistence type="predicted"/>
<dbReference type="Pfam" id="PF08393">
    <property type="entry name" value="DHC_N2"/>
    <property type="match status" value="1"/>
</dbReference>
<keyword evidence="4" id="KW-0547">Nucleotide-binding</keyword>
<comment type="caution">
    <text evidence="16">The sequence shown here is derived from an EMBL/GenBank/DDBJ whole genome shotgun (WGS) entry which is preliminary data.</text>
</comment>
<dbReference type="GO" id="GO:0005524">
    <property type="term" value="F:ATP binding"/>
    <property type="evidence" value="ECO:0007669"/>
    <property type="project" value="UniProtKB-KW"/>
</dbReference>
<evidence type="ECO:0000256" key="12">
    <source>
        <dbReference type="SAM" id="Coils"/>
    </source>
</evidence>
<keyword evidence="2" id="KW-0963">Cytoplasm</keyword>
<dbReference type="PANTHER" id="PTHR46532:SF11">
    <property type="entry name" value="DYNEIN AXONEMAL HEAVY CHAIN 12"/>
    <property type="match status" value="1"/>
</dbReference>
<evidence type="ECO:0000256" key="2">
    <source>
        <dbReference type="ARBA" id="ARBA00022490"/>
    </source>
</evidence>
<dbReference type="PANTHER" id="PTHR46532">
    <property type="entry name" value="MALE FERTILITY FACTOR KL5"/>
    <property type="match status" value="1"/>
</dbReference>
<keyword evidence="8" id="KW-0969">Cilium</keyword>
<keyword evidence="17" id="KW-1185">Reference proteome</keyword>
<dbReference type="FunFam" id="1.20.140.100:FF:000006">
    <property type="entry name" value="dynein heavy chain 2, axonemal"/>
    <property type="match status" value="1"/>
</dbReference>
<evidence type="ECO:0000259" key="13">
    <source>
        <dbReference type="Pfam" id="PF08385"/>
    </source>
</evidence>
<dbReference type="GO" id="GO:0005874">
    <property type="term" value="C:microtubule"/>
    <property type="evidence" value="ECO:0007669"/>
    <property type="project" value="UniProtKB-KW"/>
</dbReference>
<dbReference type="InterPro" id="IPR042228">
    <property type="entry name" value="Dynein_linker_3"/>
</dbReference>
<evidence type="ECO:0000256" key="7">
    <source>
        <dbReference type="ARBA" id="ARBA00023054"/>
    </source>
</evidence>
<dbReference type="InterPro" id="IPR042222">
    <property type="entry name" value="Dynein_2_N"/>
</dbReference>
<keyword evidence="10" id="KW-0206">Cytoskeleton</keyword>
<comment type="subcellular location">
    <subcellularLocation>
        <location evidence="1">Cytoplasm</location>
        <location evidence="1">Cytoskeleton</location>
        <location evidence="1">Cilium axoneme</location>
    </subcellularLocation>
</comment>
<feature type="domain" description="Dynein heavy chain tail" evidence="13">
    <location>
        <begin position="165"/>
        <end position="739"/>
    </location>
</feature>
<dbReference type="EMBL" id="CAJHNH020007290">
    <property type="protein sequence ID" value="CAG5134523.1"/>
    <property type="molecule type" value="Genomic_DNA"/>
</dbReference>
<dbReference type="Gene3D" id="1.10.287.2620">
    <property type="match status" value="1"/>
</dbReference>
<evidence type="ECO:0000256" key="11">
    <source>
        <dbReference type="ARBA" id="ARBA00023273"/>
    </source>
</evidence>
<dbReference type="Pfam" id="PF08385">
    <property type="entry name" value="DHC_N1"/>
    <property type="match status" value="1"/>
</dbReference>
<dbReference type="Gene3D" id="1.20.140.100">
    <property type="entry name" value="Dynein heavy chain, N-terminal domain 2"/>
    <property type="match status" value="1"/>
</dbReference>
<gene>
    <name evidence="16" type="ORF">CUNI_LOCUS20081</name>
</gene>
<evidence type="ECO:0000256" key="10">
    <source>
        <dbReference type="ARBA" id="ARBA00023212"/>
    </source>
</evidence>
<feature type="domain" description="Dynein axonemal heavy chain 2/5/8 coiled-coil" evidence="15">
    <location>
        <begin position="1044"/>
        <end position="1163"/>
    </location>
</feature>
<organism evidence="16 17">
    <name type="scientific">Candidula unifasciata</name>
    <dbReference type="NCBI Taxonomy" id="100452"/>
    <lineage>
        <taxon>Eukaryota</taxon>
        <taxon>Metazoa</taxon>
        <taxon>Spiralia</taxon>
        <taxon>Lophotrochozoa</taxon>
        <taxon>Mollusca</taxon>
        <taxon>Gastropoda</taxon>
        <taxon>Heterobranchia</taxon>
        <taxon>Euthyneura</taxon>
        <taxon>Panpulmonata</taxon>
        <taxon>Eupulmonata</taxon>
        <taxon>Stylommatophora</taxon>
        <taxon>Helicina</taxon>
        <taxon>Helicoidea</taxon>
        <taxon>Geomitridae</taxon>
        <taxon>Candidula</taxon>
    </lineage>
</organism>
<dbReference type="Gene3D" id="3.20.180.20">
    <property type="entry name" value="Dynein heavy chain, N-terminal domain 2"/>
    <property type="match status" value="1"/>
</dbReference>
<keyword evidence="5" id="KW-0067">ATP-binding</keyword>
<evidence type="ECO:0000256" key="3">
    <source>
        <dbReference type="ARBA" id="ARBA00022701"/>
    </source>
</evidence>
<feature type="domain" description="Dynein heavy chain linker" evidence="14">
    <location>
        <begin position="1233"/>
        <end position="1638"/>
    </location>
</feature>
<reference evidence="16" key="1">
    <citation type="submission" date="2021-04" db="EMBL/GenBank/DDBJ databases">
        <authorList>
            <consortium name="Molecular Ecology Group"/>
        </authorList>
    </citation>
    <scope>NUCLEOTIDE SEQUENCE</scope>
</reference>
<evidence type="ECO:0000259" key="14">
    <source>
        <dbReference type="Pfam" id="PF08393"/>
    </source>
</evidence>
<feature type="coiled-coil region" evidence="12">
    <location>
        <begin position="1510"/>
        <end position="1537"/>
    </location>
</feature>
<dbReference type="GO" id="GO:0051959">
    <property type="term" value="F:dynein light intermediate chain binding"/>
    <property type="evidence" value="ECO:0007669"/>
    <property type="project" value="InterPro"/>
</dbReference>
<evidence type="ECO:0000256" key="4">
    <source>
        <dbReference type="ARBA" id="ARBA00022741"/>
    </source>
</evidence>
<protein>
    <submittedName>
        <fullName evidence="16">Uncharacterized protein</fullName>
    </submittedName>
</protein>
<dbReference type="Pfam" id="PF25007">
    <property type="entry name" value="DYH2-5-8_CC"/>
    <property type="match status" value="1"/>
</dbReference>
<dbReference type="GO" id="GO:0007018">
    <property type="term" value="P:microtubule-based movement"/>
    <property type="evidence" value="ECO:0007669"/>
    <property type="project" value="InterPro"/>
</dbReference>
<accession>A0A8S3ZXX6</accession>
<evidence type="ECO:0000313" key="16">
    <source>
        <dbReference type="EMBL" id="CAG5134523.1"/>
    </source>
</evidence>
<keyword evidence="11" id="KW-0966">Cell projection</keyword>
<dbReference type="GO" id="GO:0045505">
    <property type="term" value="F:dynein intermediate chain binding"/>
    <property type="evidence" value="ECO:0007669"/>
    <property type="project" value="InterPro"/>
</dbReference>
<dbReference type="InterPro" id="IPR026983">
    <property type="entry name" value="DHC"/>
</dbReference>
<keyword evidence="7 12" id="KW-0175">Coiled coil</keyword>